<evidence type="ECO:0000256" key="1">
    <source>
        <dbReference type="ARBA" id="ARBA00009129"/>
    </source>
</evidence>
<sequence>MGLADDAQNKADDLKGRAKEATGAAIGDDDLKAEGQADQGLAAVREKATEVADKVKDGIDSVKDKLTGH</sequence>
<comment type="similarity">
    <text evidence="1">Belongs to the UPF0337 (CsbD) family.</text>
</comment>
<accession>M3VB63</accession>
<comment type="caution">
    <text evidence="4">The sequence shown here is derived from an EMBL/GenBank/DDBJ whole genome shotgun (WGS) entry which is preliminary data.</text>
</comment>
<dbReference type="OrthoDB" id="2143260at2"/>
<dbReference type="AlphaFoldDB" id="M3VB63"/>
<feature type="domain" description="CsbD-like" evidence="3">
    <location>
        <begin position="5"/>
        <end position="57"/>
    </location>
</feature>
<dbReference type="InterPro" id="IPR008462">
    <property type="entry name" value="CsbD"/>
</dbReference>
<gene>
    <name evidence="4" type="ORF">GM1_011_01420</name>
</gene>
<proteinExistence type="inferred from homology"/>
<protein>
    <recommendedName>
        <fullName evidence="3">CsbD-like domain-containing protein</fullName>
    </recommendedName>
</protein>
<feature type="region of interest" description="Disordered" evidence="2">
    <location>
        <begin position="1"/>
        <end position="33"/>
    </location>
</feature>
<dbReference type="Pfam" id="PF05532">
    <property type="entry name" value="CsbD"/>
    <property type="match status" value="1"/>
</dbReference>
<feature type="compositionally biased region" description="Basic and acidic residues" evidence="2">
    <location>
        <begin position="7"/>
        <end position="20"/>
    </location>
</feature>
<evidence type="ECO:0000313" key="4">
    <source>
        <dbReference type="EMBL" id="GAC79713.1"/>
    </source>
</evidence>
<dbReference type="RefSeq" id="WP_008378288.1">
    <property type="nucleotide sequence ID" value="NZ_BAOP01000011.1"/>
</dbReference>
<dbReference type="Proteomes" id="UP000035009">
    <property type="component" value="Unassembled WGS sequence"/>
</dbReference>
<name>M3VB63_GORML</name>
<dbReference type="InterPro" id="IPR036629">
    <property type="entry name" value="YjbJ_sf"/>
</dbReference>
<dbReference type="Gene3D" id="1.10.1470.10">
    <property type="entry name" value="YjbJ"/>
    <property type="match status" value="1"/>
</dbReference>
<keyword evidence="5" id="KW-1185">Reference proteome</keyword>
<organism evidence="4 5">
    <name type="scientific">Gordonia malaquae NBRC 108250</name>
    <dbReference type="NCBI Taxonomy" id="1223542"/>
    <lineage>
        <taxon>Bacteria</taxon>
        <taxon>Bacillati</taxon>
        <taxon>Actinomycetota</taxon>
        <taxon>Actinomycetes</taxon>
        <taxon>Mycobacteriales</taxon>
        <taxon>Gordoniaceae</taxon>
        <taxon>Gordonia</taxon>
    </lineage>
</organism>
<dbReference type="STRING" id="410332.SAMN04488550_3248"/>
<evidence type="ECO:0000313" key="5">
    <source>
        <dbReference type="Proteomes" id="UP000035009"/>
    </source>
</evidence>
<reference evidence="4 5" key="1">
    <citation type="submission" date="2013-02" db="EMBL/GenBank/DDBJ databases">
        <title>Whole genome shotgun sequence of Gordonia malaquae NBRC 108250.</title>
        <authorList>
            <person name="Yoshida I."/>
            <person name="Hosoyama A."/>
            <person name="Tsuchikane K."/>
            <person name="Ando Y."/>
            <person name="Baba S."/>
            <person name="Ohji S."/>
            <person name="Hamada M."/>
            <person name="Tamura T."/>
            <person name="Yamazoe A."/>
            <person name="Yamazaki S."/>
            <person name="Fujita N."/>
        </authorList>
    </citation>
    <scope>NUCLEOTIDE SEQUENCE [LARGE SCALE GENOMIC DNA]</scope>
    <source>
        <strain evidence="4 5">NBRC 108250</strain>
    </source>
</reference>
<dbReference type="SUPFAM" id="SSF69047">
    <property type="entry name" value="Hypothetical protein YjbJ"/>
    <property type="match status" value="1"/>
</dbReference>
<dbReference type="EMBL" id="BAOP01000011">
    <property type="protein sequence ID" value="GAC79713.1"/>
    <property type="molecule type" value="Genomic_DNA"/>
</dbReference>
<evidence type="ECO:0000256" key="2">
    <source>
        <dbReference type="SAM" id="MobiDB-lite"/>
    </source>
</evidence>
<evidence type="ECO:0000259" key="3">
    <source>
        <dbReference type="Pfam" id="PF05532"/>
    </source>
</evidence>
<dbReference type="eggNOG" id="COG3237">
    <property type="taxonomic scope" value="Bacteria"/>
</dbReference>